<dbReference type="SUPFAM" id="SSF55729">
    <property type="entry name" value="Acyl-CoA N-acyltransferases (Nat)"/>
    <property type="match status" value="1"/>
</dbReference>
<evidence type="ECO:0000313" key="3">
    <source>
        <dbReference type="Proteomes" id="UP000272729"/>
    </source>
</evidence>
<proteinExistence type="predicted"/>
<dbReference type="Gene3D" id="3.40.630.30">
    <property type="match status" value="1"/>
</dbReference>
<evidence type="ECO:0000259" key="1">
    <source>
        <dbReference type="PROSITE" id="PS51729"/>
    </source>
</evidence>
<sequence>MGFVSLDHDVVTVSDNPELSRFEVHLDGQLGGFAEYTLEPGRIVFTHTEVAVEGKGLGSALVKQALADVRERGLVVVPQCPFVRGYLEKHPELAEVGN</sequence>
<evidence type="ECO:0000313" key="2">
    <source>
        <dbReference type="EMBL" id="RKT74039.1"/>
    </source>
</evidence>
<dbReference type="PANTHER" id="PTHR31435">
    <property type="entry name" value="PROTEIN NATD1"/>
    <property type="match status" value="1"/>
</dbReference>
<dbReference type="CDD" id="cd04301">
    <property type="entry name" value="NAT_SF"/>
    <property type="match status" value="1"/>
</dbReference>
<reference evidence="2 3" key="1">
    <citation type="submission" date="2018-10" db="EMBL/GenBank/DDBJ databases">
        <title>Sequencing the genomes of 1000 actinobacteria strains.</title>
        <authorList>
            <person name="Klenk H.-P."/>
        </authorList>
    </citation>
    <scope>NUCLEOTIDE SEQUENCE [LARGE SCALE GENOMIC DNA]</scope>
    <source>
        <strain evidence="2 3">DSM 43911</strain>
    </source>
</reference>
<dbReference type="PANTHER" id="PTHR31435:SF10">
    <property type="entry name" value="BSR4717 PROTEIN"/>
    <property type="match status" value="1"/>
</dbReference>
<organism evidence="2 3">
    <name type="scientific">Saccharothrix variisporea</name>
    <dbReference type="NCBI Taxonomy" id="543527"/>
    <lineage>
        <taxon>Bacteria</taxon>
        <taxon>Bacillati</taxon>
        <taxon>Actinomycetota</taxon>
        <taxon>Actinomycetes</taxon>
        <taxon>Pseudonocardiales</taxon>
        <taxon>Pseudonocardiaceae</taxon>
        <taxon>Saccharothrix</taxon>
    </lineage>
</organism>
<accession>A0A495XK26</accession>
<dbReference type="EMBL" id="RBXR01000001">
    <property type="protein sequence ID" value="RKT74039.1"/>
    <property type="molecule type" value="Genomic_DNA"/>
</dbReference>
<keyword evidence="3" id="KW-1185">Reference proteome</keyword>
<gene>
    <name evidence="2" type="ORF">DFJ66_7381</name>
</gene>
<comment type="caution">
    <text evidence="2">The sequence shown here is derived from an EMBL/GenBank/DDBJ whole genome shotgun (WGS) entry which is preliminary data.</text>
</comment>
<dbReference type="InterPro" id="IPR016181">
    <property type="entry name" value="Acyl_CoA_acyltransferase"/>
</dbReference>
<dbReference type="InterPro" id="IPR045057">
    <property type="entry name" value="Gcn5-rel_NAT"/>
</dbReference>
<dbReference type="PROSITE" id="PS51729">
    <property type="entry name" value="GNAT_YJDJ"/>
    <property type="match status" value="1"/>
</dbReference>
<name>A0A495XK26_9PSEU</name>
<feature type="domain" description="N-acetyltransferase" evidence="1">
    <location>
        <begin position="14"/>
        <end position="98"/>
    </location>
</feature>
<protein>
    <recommendedName>
        <fullName evidence="1">N-acetyltransferase domain-containing protein</fullName>
    </recommendedName>
</protein>
<dbReference type="Pfam" id="PF14542">
    <property type="entry name" value="Acetyltransf_CG"/>
    <property type="match status" value="1"/>
</dbReference>
<dbReference type="AlphaFoldDB" id="A0A495XK26"/>
<dbReference type="Proteomes" id="UP000272729">
    <property type="component" value="Unassembled WGS sequence"/>
</dbReference>
<dbReference type="InterPro" id="IPR031165">
    <property type="entry name" value="GNAT_YJDJ"/>
</dbReference>